<evidence type="ECO:0000256" key="1">
    <source>
        <dbReference type="SAM" id="MobiDB-lite"/>
    </source>
</evidence>
<sequence>MPQLSEALEGRDDWTGLSDAIERRKVQNRLNQRARPVFTPYEAYFVARPYCRSQPVFALELIITGRRNNGHKWTPLKSKIDDVHQGHQKVSNQGNCHALGLLKYKADTQERQHKAWHFNISGLVQTTVGGSNQTGLPSFSMFPLSKDHLIPLVHYNVWRAIVTNMILLGSTQMFECQGQMDHSLDVVPLPMSSNIPPSLEPTYLQRHIEHEPWIDLFPLAALRDALILAQGMYDDCDLCYDMVGGFDTKGGQDPHPVPKMNPLAPSPSPSSSSSTSSLLSRTRSSTTVPRQTFNPDAETEENNGLIIWGNPEYIGSWEVSEGFARKWGWMISRGCGDLLRATDCHRRDRYDDPIKWDEFGIAYG</sequence>
<dbReference type="Proteomes" id="UP001358417">
    <property type="component" value="Unassembled WGS sequence"/>
</dbReference>
<comment type="caution">
    <text evidence="2">The sequence shown here is derived from an EMBL/GenBank/DDBJ whole genome shotgun (WGS) entry which is preliminary data.</text>
</comment>
<dbReference type="EMBL" id="JAVRRD010000012">
    <property type="protein sequence ID" value="KAK5053173.1"/>
    <property type="molecule type" value="Genomic_DNA"/>
</dbReference>
<evidence type="ECO:0008006" key="4">
    <source>
        <dbReference type="Google" id="ProtNLM"/>
    </source>
</evidence>
<feature type="compositionally biased region" description="Pro residues" evidence="1">
    <location>
        <begin position="255"/>
        <end position="268"/>
    </location>
</feature>
<dbReference type="Pfam" id="PF11905">
    <property type="entry name" value="DUF3425"/>
    <property type="match status" value="1"/>
</dbReference>
<dbReference type="GeneID" id="89970359"/>
<gene>
    <name evidence="2" type="ORF">LTR84_002147</name>
</gene>
<accession>A0AAV9NAI6</accession>
<dbReference type="PANTHER" id="PTHR38116">
    <property type="entry name" value="CHROMOSOME 7, WHOLE GENOME SHOTGUN SEQUENCE"/>
    <property type="match status" value="1"/>
</dbReference>
<dbReference type="InterPro" id="IPR021833">
    <property type="entry name" value="DUF3425"/>
</dbReference>
<evidence type="ECO:0000313" key="2">
    <source>
        <dbReference type="EMBL" id="KAK5053173.1"/>
    </source>
</evidence>
<reference evidence="2 3" key="1">
    <citation type="submission" date="2023-08" db="EMBL/GenBank/DDBJ databases">
        <title>Black Yeasts Isolated from many extreme environments.</title>
        <authorList>
            <person name="Coleine C."/>
            <person name="Stajich J.E."/>
            <person name="Selbmann L."/>
        </authorList>
    </citation>
    <scope>NUCLEOTIDE SEQUENCE [LARGE SCALE GENOMIC DNA]</scope>
    <source>
        <strain evidence="2 3">CCFEE 5792</strain>
    </source>
</reference>
<protein>
    <recommendedName>
        <fullName evidence="4">CBM20 domain-containing protein</fullName>
    </recommendedName>
</protein>
<keyword evidence="3" id="KW-1185">Reference proteome</keyword>
<organism evidence="2 3">
    <name type="scientific">Exophiala bonariae</name>
    <dbReference type="NCBI Taxonomy" id="1690606"/>
    <lineage>
        <taxon>Eukaryota</taxon>
        <taxon>Fungi</taxon>
        <taxon>Dikarya</taxon>
        <taxon>Ascomycota</taxon>
        <taxon>Pezizomycotina</taxon>
        <taxon>Eurotiomycetes</taxon>
        <taxon>Chaetothyriomycetidae</taxon>
        <taxon>Chaetothyriales</taxon>
        <taxon>Herpotrichiellaceae</taxon>
        <taxon>Exophiala</taxon>
    </lineage>
</organism>
<feature type="region of interest" description="Disordered" evidence="1">
    <location>
        <begin position="250"/>
        <end position="301"/>
    </location>
</feature>
<feature type="compositionally biased region" description="Low complexity" evidence="1">
    <location>
        <begin position="269"/>
        <end position="287"/>
    </location>
</feature>
<name>A0AAV9NAI6_9EURO</name>
<evidence type="ECO:0000313" key="3">
    <source>
        <dbReference type="Proteomes" id="UP001358417"/>
    </source>
</evidence>
<dbReference type="RefSeq" id="XP_064706615.1">
    <property type="nucleotide sequence ID" value="XM_064845761.1"/>
</dbReference>
<dbReference type="PANTHER" id="PTHR38116:SF1">
    <property type="entry name" value="BZIP DOMAIN-CONTAINING PROTEIN"/>
    <property type="match status" value="1"/>
</dbReference>
<dbReference type="AlphaFoldDB" id="A0AAV9NAI6"/>
<proteinExistence type="predicted"/>